<dbReference type="Proteomes" id="UP001428817">
    <property type="component" value="Unassembled WGS sequence"/>
</dbReference>
<evidence type="ECO:0000313" key="1">
    <source>
        <dbReference type="EMBL" id="GAA5148530.1"/>
    </source>
</evidence>
<organism evidence="1 2">
    <name type="scientific">Pseudonocardia eucalypti</name>
    <dbReference type="NCBI Taxonomy" id="648755"/>
    <lineage>
        <taxon>Bacteria</taxon>
        <taxon>Bacillati</taxon>
        <taxon>Actinomycetota</taxon>
        <taxon>Actinomycetes</taxon>
        <taxon>Pseudonocardiales</taxon>
        <taxon>Pseudonocardiaceae</taxon>
        <taxon>Pseudonocardia</taxon>
    </lineage>
</organism>
<evidence type="ECO:0008006" key="3">
    <source>
        <dbReference type="Google" id="ProtNLM"/>
    </source>
</evidence>
<accession>A0ABP9PLF6</accession>
<name>A0ABP9PLF6_9PSEU</name>
<evidence type="ECO:0000313" key="2">
    <source>
        <dbReference type="Proteomes" id="UP001428817"/>
    </source>
</evidence>
<reference evidence="2" key="1">
    <citation type="journal article" date="2019" name="Int. J. Syst. Evol. Microbiol.">
        <title>The Global Catalogue of Microorganisms (GCM) 10K type strain sequencing project: providing services to taxonomists for standard genome sequencing and annotation.</title>
        <authorList>
            <consortium name="The Broad Institute Genomics Platform"/>
            <consortium name="The Broad Institute Genome Sequencing Center for Infectious Disease"/>
            <person name="Wu L."/>
            <person name="Ma J."/>
        </authorList>
    </citation>
    <scope>NUCLEOTIDE SEQUENCE [LARGE SCALE GENOMIC DNA]</scope>
    <source>
        <strain evidence="2">JCM 18303</strain>
    </source>
</reference>
<protein>
    <recommendedName>
        <fullName evidence="3">EthD domain-containing protein</fullName>
    </recommendedName>
</protein>
<sequence>MSALLRLTSLAAPPAEPTPETLFQVLEGPGAWQSALEVAGPEPAEGTGDWYQEIFAVPDAVPLAESARHVFQIEIDVAPDIDLAEFDHWYNATHVPEVRPAGLLGGRRFRALGHQRRFLALYDMTHRNVLTSEELARVRGFARFTPGVEIRYRAVLQRTT</sequence>
<dbReference type="EMBL" id="BAABJP010000004">
    <property type="protein sequence ID" value="GAA5148530.1"/>
    <property type="molecule type" value="Genomic_DNA"/>
</dbReference>
<keyword evidence="2" id="KW-1185">Reference proteome</keyword>
<comment type="caution">
    <text evidence="1">The sequence shown here is derived from an EMBL/GenBank/DDBJ whole genome shotgun (WGS) entry which is preliminary data.</text>
</comment>
<dbReference type="RefSeq" id="WP_185062678.1">
    <property type="nucleotide sequence ID" value="NZ_BAABJP010000004.1"/>
</dbReference>
<gene>
    <name evidence="1" type="ORF">GCM10023321_10940</name>
</gene>
<proteinExistence type="predicted"/>